<evidence type="ECO:0000313" key="9">
    <source>
        <dbReference type="Proteomes" id="UP000762676"/>
    </source>
</evidence>
<keyword evidence="4" id="KW-0255">Endonuclease</keyword>
<dbReference type="PANTHER" id="PTHR34072:SF49">
    <property type="entry name" value="RIBONUCLEASE H"/>
    <property type="match status" value="1"/>
</dbReference>
<evidence type="ECO:0000256" key="1">
    <source>
        <dbReference type="ARBA" id="ARBA00022679"/>
    </source>
</evidence>
<dbReference type="InterPro" id="IPR041373">
    <property type="entry name" value="RT_RNaseH"/>
</dbReference>
<dbReference type="AlphaFoldDB" id="A0AAV4EK53"/>
<organism evidence="8 9">
    <name type="scientific">Elysia marginata</name>
    <dbReference type="NCBI Taxonomy" id="1093978"/>
    <lineage>
        <taxon>Eukaryota</taxon>
        <taxon>Metazoa</taxon>
        <taxon>Spiralia</taxon>
        <taxon>Lophotrochozoa</taxon>
        <taxon>Mollusca</taxon>
        <taxon>Gastropoda</taxon>
        <taxon>Heterobranchia</taxon>
        <taxon>Euthyneura</taxon>
        <taxon>Panpulmonata</taxon>
        <taxon>Sacoglossa</taxon>
        <taxon>Placobranchoidea</taxon>
        <taxon>Plakobranchidae</taxon>
        <taxon>Elysia</taxon>
    </lineage>
</organism>
<accession>A0AAV4EK53</accession>
<feature type="domain" description="Reverse transcriptase RNase H-like" evidence="7">
    <location>
        <begin position="1"/>
        <end position="43"/>
    </location>
</feature>
<proteinExistence type="predicted"/>
<dbReference type="PANTHER" id="PTHR34072">
    <property type="entry name" value="ENZYMATIC POLYPROTEIN-RELATED"/>
    <property type="match status" value="1"/>
</dbReference>
<keyword evidence="1" id="KW-0808">Transferase</keyword>
<name>A0AAV4EK53_9GAST</name>
<keyword evidence="6" id="KW-0695">RNA-directed DNA polymerase</keyword>
<dbReference type="Proteomes" id="UP000762676">
    <property type="component" value="Unassembled WGS sequence"/>
</dbReference>
<gene>
    <name evidence="8" type="ORF">ElyMa_003556400</name>
</gene>
<dbReference type="SUPFAM" id="SSF56672">
    <property type="entry name" value="DNA/RNA polymerases"/>
    <property type="match status" value="2"/>
</dbReference>
<dbReference type="InterPro" id="IPR043502">
    <property type="entry name" value="DNA/RNA_pol_sf"/>
</dbReference>
<evidence type="ECO:0000256" key="4">
    <source>
        <dbReference type="ARBA" id="ARBA00022759"/>
    </source>
</evidence>
<evidence type="ECO:0000256" key="6">
    <source>
        <dbReference type="ARBA" id="ARBA00022918"/>
    </source>
</evidence>
<sequence>FTKPFILEVDASHQGLGAALSQDSNSGQKVGAYANHSLRNHERYAEEPFILEVDASHQGLGAALSQDSNSGQKVGAYANHSLRNHERYAEEDLGSKILKPAIVPLTSS</sequence>
<dbReference type="EMBL" id="BMAT01007277">
    <property type="protein sequence ID" value="GFR61392.1"/>
    <property type="molecule type" value="Genomic_DNA"/>
</dbReference>
<evidence type="ECO:0000256" key="3">
    <source>
        <dbReference type="ARBA" id="ARBA00022722"/>
    </source>
</evidence>
<keyword evidence="9" id="KW-1185">Reference proteome</keyword>
<evidence type="ECO:0000313" key="8">
    <source>
        <dbReference type="EMBL" id="GFR61392.1"/>
    </source>
</evidence>
<keyword evidence="3" id="KW-0540">Nuclease</keyword>
<dbReference type="Gene3D" id="3.10.20.370">
    <property type="match status" value="1"/>
</dbReference>
<evidence type="ECO:0000259" key="7">
    <source>
        <dbReference type="Pfam" id="PF17917"/>
    </source>
</evidence>
<feature type="non-terminal residue" evidence="8">
    <location>
        <position position="1"/>
    </location>
</feature>
<reference evidence="8 9" key="1">
    <citation type="journal article" date="2021" name="Elife">
        <title>Chloroplast acquisition without the gene transfer in kleptoplastic sea slugs, Plakobranchus ocellatus.</title>
        <authorList>
            <person name="Maeda T."/>
            <person name="Takahashi S."/>
            <person name="Yoshida T."/>
            <person name="Shimamura S."/>
            <person name="Takaki Y."/>
            <person name="Nagai Y."/>
            <person name="Toyoda A."/>
            <person name="Suzuki Y."/>
            <person name="Arimoto A."/>
            <person name="Ishii H."/>
            <person name="Satoh N."/>
            <person name="Nishiyama T."/>
            <person name="Hasebe M."/>
            <person name="Maruyama T."/>
            <person name="Minagawa J."/>
            <person name="Obokata J."/>
            <person name="Shigenobu S."/>
        </authorList>
    </citation>
    <scope>NUCLEOTIDE SEQUENCE [LARGE SCALE GENOMIC DNA]</scope>
</reference>
<evidence type="ECO:0000256" key="2">
    <source>
        <dbReference type="ARBA" id="ARBA00022695"/>
    </source>
</evidence>
<keyword evidence="2" id="KW-0548">Nucleotidyltransferase</keyword>
<comment type="caution">
    <text evidence="8">The sequence shown here is derived from an EMBL/GenBank/DDBJ whole genome shotgun (WGS) entry which is preliminary data.</text>
</comment>
<dbReference type="Pfam" id="PF17917">
    <property type="entry name" value="RT_RNaseH"/>
    <property type="match status" value="2"/>
</dbReference>
<protein>
    <submittedName>
        <fullName evidence="8">Transposon Ty3-I Gag-Pol polyprotein</fullName>
    </submittedName>
</protein>
<evidence type="ECO:0000256" key="5">
    <source>
        <dbReference type="ARBA" id="ARBA00022801"/>
    </source>
</evidence>
<feature type="domain" description="Reverse transcriptase RNase H-like" evidence="7">
    <location>
        <begin position="46"/>
        <end position="87"/>
    </location>
</feature>
<keyword evidence="5" id="KW-0378">Hydrolase</keyword>